<dbReference type="Proteomes" id="UP000030151">
    <property type="component" value="Unassembled WGS sequence"/>
</dbReference>
<dbReference type="EMBL" id="JELW01000111">
    <property type="protein sequence ID" value="EXU95031.1"/>
    <property type="molecule type" value="Genomic_DNA"/>
</dbReference>
<organism evidence="1 2">
    <name type="scientific">Metarhizium robertsii</name>
    <dbReference type="NCBI Taxonomy" id="568076"/>
    <lineage>
        <taxon>Eukaryota</taxon>
        <taxon>Fungi</taxon>
        <taxon>Dikarya</taxon>
        <taxon>Ascomycota</taxon>
        <taxon>Pezizomycotina</taxon>
        <taxon>Sordariomycetes</taxon>
        <taxon>Hypocreomycetidae</taxon>
        <taxon>Hypocreales</taxon>
        <taxon>Clavicipitaceae</taxon>
        <taxon>Metarhizium</taxon>
    </lineage>
</organism>
<proteinExistence type="predicted"/>
<gene>
    <name evidence="1" type="ORF">X797_011893</name>
</gene>
<sequence length="418" mass="47533">MASNVVNIDPDGDVFIIIPTSAIPSNLDVTNQEVTTKTESSDLQDDIQYQDGSTMHIHPNPPKEEALDEDRMHTMSTEEQQSVLHLRVSKKHLIMASARAKTMYRTKCKESVPDADGFFHWKFEPIFDRMAFEIVMNIIHGQTHLLPDKVTLDTLAHVAAITDDLQCHNAVKFVTDAWLERMQTSPPKEICPDLRKWILVASVLHQPDIFQSTTRLAIVQCRGPLLGDDIPIPPTIIDAIESMRIQLLGELTKEVEQTIDRLSRGNSPCTFECRSMLLGALIQETQCARIRLSDSFGSLPNISLTTALSDIRNFRSPDIYTSLSEYDGPMDEYQSRESNVAWKLERVFEEHGHASYSKKDKKHRKRISAADMRENELDAYPRTLFRHQCSIVRLFEPFLQKFEASITGLNLSDFSGME</sequence>
<accession>A0A014P1A9</accession>
<evidence type="ECO:0000313" key="1">
    <source>
        <dbReference type="EMBL" id="EXU95031.1"/>
    </source>
</evidence>
<dbReference type="AlphaFoldDB" id="A0A014P1A9"/>
<protein>
    <submittedName>
        <fullName evidence="1">Uncharacterized protein</fullName>
    </submittedName>
</protein>
<dbReference type="eggNOG" id="ENOG502S8FX">
    <property type="taxonomic scope" value="Eukaryota"/>
</dbReference>
<comment type="caution">
    <text evidence="1">The sequence shown here is derived from an EMBL/GenBank/DDBJ whole genome shotgun (WGS) entry which is preliminary data.</text>
</comment>
<reference evidence="1 2" key="1">
    <citation type="submission" date="2014-02" db="EMBL/GenBank/DDBJ databases">
        <title>The genome sequence of the entomopathogenic fungus Metarhizium robertsii ARSEF 2575.</title>
        <authorList>
            <person name="Giuliano Garisto Donzelli B."/>
            <person name="Roe B.A."/>
            <person name="Macmil S.L."/>
            <person name="Krasnoff S.B."/>
            <person name="Gibson D.M."/>
        </authorList>
    </citation>
    <scope>NUCLEOTIDE SEQUENCE [LARGE SCALE GENOMIC DNA]</scope>
    <source>
        <strain evidence="1 2">ARSEF 2575</strain>
    </source>
</reference>
<evidence type="ECO:0000313" key="2">
    <source>
        <dbReference type="Proteomes" id="UP000030151"/>
    </source>
</evidence>
<dbReference type="HOGENOM" id="CLU_031555_3_2_1"/>
<dbReference type="OrthoDB" id="4938946at2759"/>
<name>A0A014P1A9_9HYPO</name>